<organism evidence="1 2">
    <name type="scientific">Schaedlerella arabinosiphila</name>
    <dbReference type="NCBI Taxonomy" id="2044587"/>
    <lineage>
        <taxon>Bacteria</taxon>
        <taxon>Bacillati</taxon>
        <taxon>Bacillota</taxon>
        <taxon>Clostridia</taxon>
        <taxon>Lachnospirales</taxon>
        <taxon>Lachnospiraceae</taxon>
        <taxon>Schaedlerella</taxon>
    </lineage>
</organism>
<dbReference type="EMBL" id="RHJS01000002">
    <property type="protein sequence ID" value="RRK34049.1"/>
    <property type="molecule type" value="Genomic_DNA"/>
</dbReference>
<dbReference type="Proteomes" id="UP000274920">
    <property type="component" value="Unassembled WGS sequence"/>
</dbReference>
<accession>A0A3R8JQT5</accession>
<protein>
    <submittedName>
        <fullName evidence="1">Uncharacterized protein</fullName>
    </submittedName>
</protein>
<evidence type="ECO:0000313" key="2">
    <source>
        <dbReference type="Proteomes" id="UP000274920"/>
    </source>
</evidence>
<keyword evidence="2" id="KW-1185">Reference proteome</keyword>
<gene>
    <name evidence="1" type="ORF">EBB54_23910</name>
</gene>
<proteinExistence type="predicted"/>
<sequence>MKEKIYELCPHCNAEVSVLWDTASQGYLTNCPSCGKRLLLCSECVNRDGCDYDQESGLCRRVVEAMWKELSDIPLEVPDAGDEFFAEPFTLQGISFPAGITRTELWHWFDDRHPKGVAYLLYGLRKE</sequence>
<evidence type="ECO:0000313" key="1">
    <source>
        <dbReference type="EMBL" id="RRK34049.1"/>
    </source>
</evidence>
<dbReference type="AlphaFoldDB" id="A0A3R8JQT5"/>
<dbReference type="RefSeq" id="WP_125129220.1">
    <property type="nucleotide sequence ID" value="NZ_CASCYM010000107.1"/>
</dbReference>
<comment type="caution">
    <text evidence="1">The sequence shown here is derived from an EMBL/GenBank/DDBJ whole genome shotgun (WGS) entry which is preliminary data.</text>
</comment>
<name>A0A3R8JQT5_9FIRM</name>
<reference evidence="1" key="1">
    <citation type="submission" date="2018-10" db="EMBL/GenBank/DDBJ databases">
        <title>Schaedlerella arabinophila gen. nov. sp. nov., isolated from the mouse intestinal tract and comparative analysis with the genome of the closely related altered Schaedler flora strain ASF502.</title>
        <authorList>
            <person name="Miyake S."/>
            <person name="Soh M."/>
            <person name="Seedorf H."/>
        </authorList>
    </citation>
    <scope>NUCLEOTIDE SEQUENCE [LARGE SCALE GENOMIC DNA]</scope>
    <source>
        <strain evidence="1">DSM 106076</strain>
    </source>
</reference>